<gene>
    <name evidence="2" type="ORF">NEMVEDRAFT_v1g125131</name>
</gene>
<evidence type="ECO:0000259" key="1">
    <source>
        <dbReference type="PROSITE" id="PS50022"/>
    </source>
</evidence>
<sequence>IIPDACMTASSYYDNGYEPRNGRLKNVYVSDSVNRGMWSARRNLVGEYLQVDVGRLVGVTKVATQGRQWQFTQYVTSYKIGYSTDLSNWAIYRKGGIDKVFPGNTDTSSIVYNHLAAPLPARGVRFIAQSWADHISMRVEIYGCG</sequence>
<dbReference type="InParanoid" id="A7SNS1"/>
<dbReference type="PhylomeDB" id="A7SNS1"/>
<dbReference type="InterPro" id="IPR000421">
    <property type="entry name" value="FA58C"/>
</dbReference>
<dbReference type="Pfam" id="PF00754">
    <property type="entry name" value="F5_F8_type_C"/>
    <property type="match status" value="1"/>
</dbReference>
<dbReference type="FunFam" id="2.60.120.260:FF:000016">
    <property type="entry name" value="Contactin-associated protein-like 4 isoform 1"/>
    <property type="match status" value="1"/>
</dbReference>
<dbReference type="EMBL" id="DS469723">
    <property type="protein sequence ID" value="EDO34668.1"/>
    <property type="molecule type" value="Genomic_DNA"/>
</dbReference>
<dbReference type="STRING" id="45351.A7SNS1"/>
<accession>A7SNS1</accession>
<proteinExistence type="predicted"/>
<dbReference type="InterPro" id="IPR008979">
    <property type="entry name" value="Galactose-bd-like_sf"/>
</dbReference>
<dbReference type="CDD" id="cd00057">
    <property type="entry name" value="FA58C"/>
    <property type="match status" value="1"/>
</dbReference>
<dbReference type="HOGENOM" id="CLU_030066_1_2_1"/>
<name>A7SNS1_NEMVE</name>
<dbReference type="PROSITE" id="PS50022">
    <property type="entry name" value="FA58C_3"/>
    <property type="match status" value="1"/>
</dbReference>
<dbReference type="Gene3D" id="2.60.120.260">
    <property type="entry name" value="Galactose-binding domain-like"/>
    <property type="match status" value="1"/>
</dbReference>
<dbReference type="SUPFAM" id="SSF49785">
    <property type="entry name" value="Galactose-binding domain-like"/>
    <property type="match status" value="1"/>
</dbReference>
<evidence type="ECO:0000313" key="3">
    <source>
        <dbReference type="Proteomes" id="UP000001593"/>
    </source>
</evidence>
<feature type="domain" description="F5/8 type C" evidence="1">
    <location>
        <begin position="1"/>
        <end position="144"/>
    </location>
</feature>
<dbReference type="PANTHER" id="PTHR24543">
    <property type="entry name" value="MULTICOPPER OXIDASE-RELATED"/>
    <property type="match status" value="1"/>
</dbReference>
<keyword evidence="3" id="KW-1185">Reference proteome</keyword>
<dbReference type="AlphaFoldDB" id="A7SNS1"/>
<protein>
    <recommendedName>
        <fullName evidence="1">F5/8 type C domain-containing protein</fullName>
    </recommendedName>
</protein>
<reference evidence="2 3" key="1">
    <citation type="journal article" date="2007" name="Science">
        <title>Sea anemone genome reveals ancestral eumetazoan gene repertoire and genomic organization.</title>
        <authorList>
            <person name="Putnam N.H."/>
            <person name="Srivastava M."/>
            <person name="Hellsten U."/>
            <person name="Dirks B."/>
            <person name="Chapman J."/>
            <person name="Salamov A."/>
            <person name="Terry A."/>
            <person name="Shapiro H."/>
            <person name="Lindquist E."/>
            <person name="Kapitonov V.V."/>
            <person name="Jurka J."/>
            <person name="Genikhovich G."/>
            <person name="Grigoriev I.V."/>
            <person name="Lucas S.M."/>
            <person name="Steele R.E."/>
            <person name="Finnerty J.R."/>
            <person name="Technau U."/>
            <person name="Martindale M.Q."/>
            <person name="Rokhsar D.S."/>
        </authorList>
    </citation>
    <scope>NUCLEOTIDE SEQUENCE [LARGE SCALE GENOMIC DNA]</scope>
    <source>
        <strain evidence="3">CH2 X CH6</strain>
    </source>
</reference>
<dbReference type="PANTHER" id="PTHR24543:SF291">
    <property type="entry name" value="SMOKE ALARM, ISOFORM D"/>
    <property type="match status" value="1"/>
</dbReference>
<organism evidence="2 3">
    <name type="scientific">Nematostella vectensis</name>
    <name type="common">Starlet sea anemone</name>
    <dbReference type="NCBI Taxonomy" id="45351"/>
    <lineage>
        <taxon>Eukaryota</taxon>
        <taxon>Metazoa</taxon>
        <taxon>Cnidaria</taxon>
        <taxon>Anthozoa</taxon>
        <taxon>Hexacorallia</taxon>
        <taxon>Actiniaria</taxon>
        <taxon>Edwardsiidae</taxon>
        <taxon>Nematostella</taxon>
    </lineage>
</organism>
<dbReference type="Proteomes" id="UP000001593">
    <property type="component" value="Unassembled WGS sequence"/>
</dbReference>
<dbReference type="SMART" id="SM00231">
    <property type="entry name" value="FA58C"/>
    <property type="match status" value="1"/>
</dbReference>
<feature type="non-terminal residue" evidence="2">
    <location>
        <position position="145"/>
    </location>
</feature>
<evidence type="ECO:0000313" key="2">
    <source>
        <dbReference type="EMBL" id="EDO34668.1"/>
    </source>
</evidence>